<feature type="compositionally biased region" description="Polar residues" evidence="1">
    <location>
        <begin position="925"/>
        <end position="935"/>
    </location>
</feature>
<feature type="region of interest" description="Disordered" evidence="1">
    <location>
        <begin position="925"/>
        <end position="986"/>
    </location>
</feature>
<evidence type="ECO:0000256" key="1">
    <source>
        <dbReference type="SAM" id="MobiDB-lite"/>
    </source>
</evidence>
<dbReference type="RefSeq" id="XP_041433465.1">
    <property type="nucleotide sequence ID" value="XM_041577531.1"/>
</dbReference>
<dbReference type="KEGG" id="xla:121398348"/>
<sequence>MVAKKHVVGIFSREAQDAFGWLINFLLTIPGVKDVRTVHISNTNYIDVMDEAYKCTFAILYHSKNRGRINVTDVTDALYDRELADLSRCLGRDRFIVVIDDLKNTSLEAKNNILLKQPSIERLAIDLFLFSQQDKSYQGEASDNFTGNKWFQMTSLISGKINRRSETSVALPSGRIMVAKKHVVGIFSRDAQDAFGWLINFLLTIPGVKDVRTVHISNTNYIDVMDEAYKCTFAILHHSKNRGRINVTNGTDTLYDRELADLSRCLGRDGIIVVIDDLENTSLEAKNNILLKQPSIERLAIDLFLFSEQDKSYQGEASDNFTGNKWFQMTNLISGKINRRSETSVALPSGRIMVAKKHVVGIFSREAQDAFGWLINFLLTIPGVKDVRTVHISNTNYIDVMDEAYKCTFAILHHSKNRGRINVTNVTDALYYRELADLSRCLGRDRIIVVIDDLKNTSLEAKNNILLKQPSIERLAIDLFLFSQQDKSYQGDASDNFTGNKWFQMTNLISGKINRRSETSVALPSGRIMVAKKHVVGIFSREAQDAFGWLVNFLLTIPGVKDVRTVHISNTNYIDVMDEAYKCTFAILYHSKNRGRINVTDVTDALYDRELADLSRCLGRDGIIVVIDDLENTSLEAKNNILLKQPSIERLAIDLFLFSEQDKSYQGEASDNLTGNKWFQMTSLISGKINRRSETSVALPSGRIMVAKKHVVGIFSREAQDAFGWLINFLLTIPGVKDVRTVHISNTNYIDVMDEAYKCTFAILHHSKNRGRINVTNVTDALYYRELADLSRCLGRDRIIVVIDDLENTSLEAKNNILLKQPSIERLAIDLFLFSEQDKSYQGDASDNFTGNKWFQMTSLISGKINRRSEISVPIGNPMLERSSRSITGFLKNHRILILGLMVILVIVVIVTSCNRYTEHQMTTAGYPTTSNMSPTWHPPTISSSPPNNTLHPTTLSSVDTTSKLGNGTQQSPTSTFHTRNISLSP</sequence>
<protein>
    <submittedName>
        <fullName evidence="4 5">Uncharacterized protein LOC121398348 isoform X1</fullName>
    </submittedName>
</protein>
<dbReference type="AlphaFoldDB" id="A0A8J1LXI5"/>
<keyword evidence="2" id="KW-0812">Transmembrane</keyword>
<keyword evidence="2" id="KW-0472">Membrane</keyword>
<feature type="compositionally biased region" description="Low complexity" evidence="1">
    <location>
        <begin position="939"/>
        <end position="950"/>
    </location>
</feature>
<keyword evidence="2" id="KW-1133">Transmembrane helix</keyword>
<dbReference type="RefSeq" id="XP_041433464.1">
    <property type="nucleotide sequence ID" value="XM_041577530.1"/>
</dbReference>
<evidence type="ECO:0000256" key="2">
    <source>
        <dbReference type="SAM" id="Phobius"/>
    </source>
</evidence>
<accession>A0A8J1LXI5</accession>
<feature type="compositionally biased region" description="Polar residues" evidence="1">
    <location>
        <begin position="951"/>
        <end position="986"/>
    </location>
</feature>
<organism evidence="3 5">
    <name type="scientific">Xenopus laevis</name>
    <name type="common">African clawed frog</name>
    <dbReference type="NCBI Taxonomy" id="8355"/>
    <lineage>
        <taxon>Eukaryota</taxon>
        <taxon>Metazoa</taxon>
        <taxon>Chordata</taxon>
        <taxon>Craniata</taxon>
        <taxon>Vertebrata</taxon>
        <taxon>Euteleostomi</taxon>
        <taxon>Amphibia</taxon>
        <taxon>Batrachia</taxon>
        <taxon>Anura</taxon>
        <taxon>Pipoidea</taxon>
        <taxon>Pipidae</taxon>
        <taxon>Xenopodinae</taxon>
        <taxon>Xenopus</taxon>
        <taxon>Xenopus</taxon>
    </lineage>
</organism>
<evidence type="ECO:0000313" key="3">
    <source>
        <dbReference type="Proteomes" id="UP000186698"/>
    </source>
</evidence>
<evidence type="ECO:0000313" key="5">
    <source>
        <dbReference type="RefSeq" id="XP_041433465.1"/>
    </source>
</evidence>
<dbReference type="Proteomes" id="UP000186698">
    <property type="component" value="Chromosome 9_10L"/>
</dbReference>
<feature type="transmembrane region" description="Helical" evidence="2">
    <location>
        <begin position="896"/>
        <end position="914"/>
    </location>
</feature>
<proteinExistence type="predicted"/>
<dbReference type="GeneID" id="121398348"/>
<gene>
    <name evidence="4 5" type="primary">LOC121398348</name>
</gene>
<name>A0A8J1LXI5_XENLA</name>
<dbReference type="OrthoDB" id="9916354at2759"/>
<keyword evidence="3" id="KW-1185">Reference proteome</keyword>
<reference evidence="4 5" key="1">
    <citation type="submission" date="2025-04" db="UniProtKB">
        <authorList>
            <consortium name="RefSeq"/>
        </authorList>
    </citation>
    <scope>IDENTIFICATION</scope>
    <source>
        <strain evidence="4 5">J_2021</strain>
        <tissue evidence="4 5">Erythrocytes</tissue>
    </source>
</reference>
<evidence type="ECO:0000313" key="4">
    <source>
        <dbReference type="RefSeq" id="XP_041433464.1"/>
    </source>
</evidence>